<name>A0ABQ0MXL0_9GAMM</name>
<organism evidence="2 3">
    <name type="scientific">Colwellia marinimaniae</name>
    <dbReference type="NCBI Taxonomy" id="1513592"/>
    <lineage>
        <taxon>Bacteria</taxon>
        <taxon>Pseudomonadati</taxon>
        <taxon>Pseudomonadota</taxon>
        <taxon>Gammaproteobacteria</taxon>
        <taxon>Alteromonadales</taxon>
        <taxon>Colwelliaceae</taxon>
        <taxon>Colwellia</taxon>
    </lineage>
</organism>
<dbReference type="Proteomes" id="UP000197068">
    <property type="component" value="Unassembled WGS sequence"/>
</dbReference>
<evidence type="ECO:0000313" key="3">
    <source>
        <dbReference type="Proteomes" id="UP000197068"/>
    </source>
</evidence>
<feature type="transmembrane region" description="Helical" evidence="1">
    <location>
        <begin position="44"/>
        <end position="64"/>
    </location>
</feature>
<evidence type="ECO:0000256" key="1">
    <source>
        <dbReference type="SAM" id="Phobius"/>
    </source>
</evidence>
<dbReference type="RefSeq" id="WP_057181430.1">
    <property type="nucleotide sequence ID" value="NZ_BDQM01000025.1"/>
</dbReference>
<reference evidence="2 3" key="1">
    <citation type="submission" date="2017-06" db="EMBL/GenBank/DDBJ databases">
        <title>Whole Genome Sequences of Colwellia marinimaniae MTCD1.</title>
        <authorList>
            <person name="Kusumoto H."/>
            <person name="Inoue M."/>
            <person name="Tanikawa K."/>
            <person name="Maeji H."/>
            <person name="Cameron J.H."/>
            <person name="Bartlett D.H."/>
        </authorList>
    </citation>
    <scope>NUCLEOTIDE SEQUENCE [LARGE SCALE GENOMIC DNA]</scope>
    <source>
        <strain evidence="2 3">MTCD1</strain>
    </source>
</reference>
<sequence length="81" mass="9341">MDESKTENIYWRFIKYLISVSLSIALLELSGVDAAKANVFSFDKFSFSILILLSICLYTFDNMLKSITKWFNKKSKTVLSN</sequence>
<evidence type="ECO:0000313" key="2">
    <source>
        <dbReference type="EMBL" id="GAW97110.1"/>
    </source>
</evidence>
<keyword evidence="1" id="KW-1133">Transmembrane helix</keyword>
<accession>A0ABQ0MXL0</accession>
<keyword evidence="3" id="KW-1185">Reference proteome</keyword>
<protein>
    <submittedName>
        <fullName evidence="2">Uncharacterized protein</fullName>
    </submittedName>
</protein>
<proteinExistence type="predicted"/>
<keyword evidence="1" id="KW-0812">Transmembrane</keyword>
<comment type="caution">
    <text evidence="2">The sequence shown here is derived from an EMBL/GenBank/DDBJ whole genome shotgun (WGS) entry which is preliminary data.</text>
</comment>
<keyword evidence="1" id="KW-0472">Membrane</keyword>
<dbReference type="EMBL" id="BDQM01000025">
    <property type="protein sequence ID" value="GAW97110.1"/>
    <property type="molecule type" value="Genomic_DNA"/>
</dbReference>
<gene>
    <name evidence="2" type="ORF">MTCD1_02736</name>
</gene>